<reference evidence="2 3" key="1">
    <citation type="journal article" date="2017" name="ISME J.">
        <title>Energy and carbon metabolisms in a deep terrestrial subsurface fluid microbial community.</title>
        <authorList>
            <person name="Momper L."/>
            <person name="Jungbluth S.P."/>
            <person name="Lee M.D."/>
            <person name="Amend J.P."/>
        </authorList>
    </citation>
    <scope>NUCLEOTIDE SEQUENCE [LARGE SCALE GENOMIC DNA]</scope>
    <source>
        <strain evidence="2">SURF_46</strain>
    </source>
</reference>
<dbReference type="Pfam" id="PF13563">
    <property type="entry name" value="2_5_RNA_ligase2"/>
    <property type="match status" value="1"/>
</dbReference>
<dbReference type="PANTHER" id="PTHR35561:SF1">
    <property type="entry name" value="RNA 2',3'-CYCLIC PHOSPHODIESTERASE"/>
    <property type="match status" value="1"/>
</dbReference>
<dbReference type="SUPFAM" id="SSF55144">
    <property type="entry name" value="LigT-like"/>
    <property type="match status" value="1"/>
</dbReference>
<accession>A0A3A4ZFD9</accession>
<dbReference type="GO" id="GO:0004113">
    <property type="term" value="F:2',3'-cyclic-nucleotide 3'-phosphodiesterase activity"/>
    <property type="evidence" value="ECO:0007669"/>
    <property type="project" value="InterPro"/>
</dbReference>
<dbReference type="EMBL" id="QZJF01000006">
    <property type="protein sequence ID" value="RJR27851.1"/>
    <property type="molecule type" value="Genomic_DNA"/>
</dbReference>
<dbReference type="NCBIfam" id="TIGR02258">
    <property type="entry name" value="2_5_ligase"/>
    <property type="match status" value="1"/>
</dbReference>
<evidence type="ECO:0000256" key="1">
    <source>
        <dbReference type="ARBA" id="ARBA00022801"/>
    </source>
</evidence>
<proteinExistence type="predicted"/>
<organism evidence="2 3">
    <name type="scientific">candidate division WWE3 bacterium</name>
    <dbReference type="NCBI Taxonomy" id="2053526"/>
    <lineage>
        <taxon>Bacteria</taxon>
        <taxon>Katanobacteria</taxon>
    </lineage>
</organism>
<comment type="caution">
    <text evidence="2">The sequence shown here is derived from an EMBL/GenBank/DDBJ whole genome shotgun (WGS) entry which is preliminary data.</text>
</comment>
<dbReference type="InterPro" id="IPR004175">
    <property type="entry name" value="RNA_CPDase"/>
</dbReference>
<keyword evidence="1" id="KW-0378">Hydrolase</keyword>
<sequence>MKIFIAIKIDENIKTLFKNLSHKFATHKNLNWEELDNLHMTIIPPWNYPDPKEIFDLLSREFKFKPFLVNFYKIEFGPNKKSPKLLWAVGKPCNECEILRAKLGNILIDKNIAKVERQFLPHITMARLSDSIDTGSTEPILEKINWKLLINKIEILESTNTNGRKEYRNLFTLYL</sequence>
<evidence type="ECO:0000313" key="3">
    <source>
        <dbReference type="Proteomes" id="UP000265540"/>
    </source>
</evidence>
<dbReference type="Gene3D" id="3.90.1140.10">
    <property type="entry name" value="Cyclic phosphodiesterase"/>
    <property type="match status" value="1"/>
</dbReference>
<evidence type="ECO:0000313" key="2">
    <source>
        <dbReference type="EMBL" id="RJR27851.1"/>
    </source>
</evidence>
<name>A0A3A4ZFD9_UNCKA</name>
<gene>
    <name evidence="2" type="primary">thpR</name>
    <name evidence="2" type="ORF">C4561_01015</name>
</gene>
<dbReference type="Proteomes" id="UP000265540">
    <property type="component" value="Unassembled WGS sequence"/>
</dbReference>
<dbReference type="InterPro" id="IPR009097">
    <property type="entry name" value="Cyclic_Pdiesterase"/>
</dbReference>
<dbReference type="PANTHER" id="PTHR35561">
    <property type="entry name" value="RNA 2',3'-CYCLIC PHOSPHODIESTERASE"/>
    <property type="match status" value="1"/>
</dbReference>
<dbReference type="AlphaFoldDB" id="A0A3A4ZFD9"/>
<dbReference type="GO" id="GO:0008664">
    <property type="term" value="F:RNA 2',3'-cyclic 3'-phosphodiesterase activity"/>
    <property type="evidence" value="ECO:0007669"/>
    <property type="project" value="InterPro"/>
</dbReference>
<protein>
    <submittedName>
        <fullName evidence="2">RNA 2',3'-cyclic phosphodiesterase</fullName>
    </submittedName>
</protein>